<dbReference type="AlphaFoldDB" id="A0A0F9KQG9"/>
<reference evidence="2" key="1">
    <citation type="journal article" date="2015" name="Nature">
        <title>Complex archaea that bridge the gap between prokaryotes and eukaryotes.</title>
        <authorList>
            <person name="Spang A."/>
            <person name="Saw J.H."/>
            <person name="Jorgensen S.L."/>
            <person name="Zaremba-Niedzwiedzka K."/>
            <person name="Martijn J."/>
            <person name="Lind A.E."/>
            <person name="van Eijk R."/>
            <person name="Schleper C."/>
            <person name="Guy L."/>
            <person name="Ettema T.J."/>
        </authorList>
    </citation>
    <scope>NUCLEOTIDE SEQUENCE</scope>
</reference>
<accession>A0A0F9KQG9</accession>
<comment type="caution">
    <text evidence="2">The sequence shown here is derived from an EMBL/GenBank/DDBJ whole genome shotgun (WGS) entry which is preliminary data.</text>
</comment>
<feature type="region of interest" description="Disordered" evidence="1">
    <location>
        <begin position="33"/>
        <end position="54"/>
    </location>
</feature>
<organism evidence="2">
    <name type="scientific">marine sediment metagenome</name>
    <dbReference type="NCBI Taxonomy" id="412755"/>
    <lineage>
        <taxon>unclassified sequences</taxon>
        <taxon>metagenomes</taxon>
        <taxon>ecological metagenomes</taxon>
    </lineage>
</organism>
<feature type="non-terminal residue" evidence="2">
    <location>
        <position position="54"/>
    </location>
</feature>
<sequence length="54" mass="6030">MIICGVCGAINNEASEHICRKCGALLPISSRSPRVRVPKVKKEKKKKKKKDQKP</sequence>
<dbReference type="EMBL" id="LAZR01012944">
    <property type="protein sequence ID" value="KKM24343.1"/>
    <property type="molecule type" value="Genomic_DNA"/>
</dbReference>
<evidence type="ECO:0000256" key="1">
    <source>
        <dbReference type="SAM" id="MobiDB-lite"/>
    </source>
</evidence>
<evidence type="ECO:0000313" key="2">
    <source>
        <dbReference type="EMBL" id="KKM24343.1"/>
    </source>
</evidence>
<proteinExistence type="predicted"/>
<protein>
    <recommendedName>
        <fullName evidence="3">Zinc-ribbon domain-containing protein</fullName>
    </recommendedName>
</protein>
<gene>
    <name evidence="2" type="ORF">LCGC14_1606020</name>
</gene>
<name>A0A0F9KQG9_9ZZZZ</name>
<evidence type="ECO:0008006" key="3">
    <source>
        <dbReference type="Google" id="ProtNLM"/>
    </source>
</evidence>